<protein>
    <submittedName>
        <fullName evidence="1">Uncharacterized protein</fullName>
    </submittedName>
</protein>
<comment type="caution">
    <text evidence="1">The sequence shown here is derived from an EMBL/GenBank/DDBJ whole genome shotgun (WGS) entry which is preliminary data.</text>
</comment>
<evidence type="ECO:0000313" key="1">
    <source>
        <dbReference type="EMBL" id="KAJ8402274.1"/>
    </source>
</evidence>
<evidence type="ECO:0000313" key="2">
    <source>
        <dbReference type="Proteomes" id="UP001221898"/>
    </source>
</evidence>
<dbReference type="EMBL" id="JAINUG010000065">
    <property type="protein sequence ID" value="KAJ8402274.1"/>
    <property type="molecule type" value="Genomic_DNA"/>
</dbReference>
<keyword evidence="2" id="KW-1185">Reference proteome</keyword>
<accession>A0AAD7SGS3</accession>
<proteinExistence type="predicted"/>
<gene>
    <name evidence="1" type="ORF">AAFF_G00371390</name>
</gene>
<organism evidence="1 2">
    <name type="scientific">Aldrovandia affinis</name>
    <dbReference type="NCBI Taxonomy" id="143900"/>
    <lineage>
        <taxon>Eukaryota</taxon>
        <taxon>Metazoa</taxon>
        <taxon>Chordata</taxon>
        <taxon>Craniata</taxon>
        <taxon>Vertebrata</taxon>
        <taxon>Euteleostomi</taxon>
        <taxon>Actinopterygii</taxon>
        <taxon>Neopterygii</taxon>
        <taxon>Teleostei</taxon>
        <taxon>Notacanthiformes</taxon>
        <taxon>Halosauridae</taxon>
        <taxon>Aldrovandia</taxon>
    </lineage>
</organism>
<name>A0AAD7SGS3_9TELE</name>
<dbReference type="Proteomes" id="UP001221898">
    <property type="component" value="Unassembled WGS sequence"/>
</dbReference>
<dbReference type="AlphaFoldDB" id="A0AAD7SGS3"/>
<sequence length="103" mass="11032">MDAHTLCVHCLGLEQSIHAPSNCVSCAILGGRLCEARLAALKASSGHLLRPSGAPPAKWSPTCFEAQHDNTELQTAALHQQVAALSVDGEDCISLFSQWPQRR</sequence>
<reference evidence="1" key="1">
    <citation type="journal article" date="2023" name="Science">
        <title>Genome structures resolve the early diversification of teleost fishes.</title>
        <authorList>
            <person name="Parey E."/>
            <person name="Louis A."/>
            <person name="Montfort J."/>
            <person name="Bouchez O."/>
            <person name="Roques C."/>
            <person name="Iampietro C."/>
            <person name="Lluch J."/>
            <person name="Castinel A."/>
            <person name="Donnadieu C."/>
            <person name="Desvignes T."/>
            <person name="Floi Bucao C."/>
            <person name="Jouanno E."/>
            <person name="Wen M."/>
            <person name="Mejri S."/>
            <person name="Dirks R."/>
            <person name="Jansen H."/>
            <person name="Henkel C."/>
            <person name="Chen W.J."/>
            <person name="Zahm M."/>
            <person name="Cabau C."/>
            <person name="Klopp C."/>
            <person name="Thompson A.W."/>
            <person name="Robinson-Rechavi M."/>
            <person name="Braasch I."/>
            <person name="Lecointre G."/>
            <person name="Bobe J."/>
            <person name="Postlethwait J.H."/>
            <person name="Berthelot C."/>
            <person name="Roest Crollius H."/>
            <person name="Guiguen Y."/>
        </authorList>
    </citation>
    <scope>NUCLEOTIDE SEQUENCE</scope>
    <source>
        <strain evidence="1">NC1722</strain>
    </source>
</reference>